<accession>A0AAW2U3E2</accession>
<proteinExistence type="predicted"/>
<reference evidence="3" key="2">
    <citation type="journal article" date="2024" name="Plant">
        <title>Genomic evolution and insights into agronomic trait innovations of Sesamum species.</title>
        <authorList>
            <person name="Miao H."/>
            <person name="Wang L."/>
            <person name="Qu L."/>
            <person name="Liu H."/>
            <person name="Sun Y."/>
            <person name="Le M."/>
            <person name="Wang Q."/>
            <person name="Wei S."/>
            <person name="Zheng Y."/>
            <person name="Lin W."/>
            <person name="Duan Y."/>
            <person name="Cao H."/>
            <person name="Xiong S."/>
            <person name="Wang X."/>
            <person name="Wei L."/>
            <person name="Li C."/>
            <person name="Ma Q."/>
            <person name="Ju M."/>
            <person name="Zhao R."/>
            <person name="Li G."/>
            <person name="Mu C."/>
            <person name="Tian Q."/>
            <person name="Mei H."/>
            <person name="Zhang T."/>
            <person name="Gao T."/>
            <person name="Zhang H."/>
        </authorList>
    </citation>
    <scope>NUCLEOTIDE SEQUENCE</scope>
    <source>
        <strain evidence="3">KEN1</strain>
    </source>
</reference>
<dbReference type="PANTHER" id="PTHR43572:SF31">
    <property type="entry name" value="PROTEIN SMAX1-LIKE 3"/>
    <property type="match status" value="1"/>
</dbReference>
<organism evidence="3">
    <name type="scientific">Sesamum latifolium</name>
    <dbReference type="NCBI Taxonomy" id="2727402"/>
    <lineage>
        <taxon>Eukaryota</taxon>
        <taxon>Viridiplantae</taxon>
        <taxon>Streptophyta</taxon>
        <taxon>Embryophyta</taxon>
        <taxon>Tracheophyta</taxon>
        <taxon>Spermatophyta</taxon>
        <taxon>Magnoliopsida</taxon>
        <taxon>eudicotyledons</taxon>
        <taxon>Gunneridae</taxon>
        <taxon>Pentapetalae</taxon>
        <taxon>asterids</taxon>
        <taxon>lamiids</taxon>
        <taxon>Lamiales</taxon>
        <taxon>Pedaliaceae</taxon>
        <taxon>Sesamum</taxon>
    </lineage>
</organism>
<dbReference type="AlphaFoldDB" id="A0AAW2U3E2"/>
<sequence>MRAGGNCAVQQALTADAASVVKQAVALAKRRGHAQVTPLHVASTMLAASSGLLRVACPAHSHPLQCKALELCFNVALNRLPASSSSPFLGHHSRFHPSRTRLWRLQARSSHQRRGSIENQQQPLLAVKIELEQLIISYLDDPSVSRVMRGSWFSSTQVKSNVEKAVSLELCSQSSPDLFSSWEKSKKTFCLCSLLSLHPSKNERKTPSLLRQKPGFFVLGDLNWISEYRVKLRTREKLLLFCGAHDNGARQIGLWDWRGWKVLAHGNCYFPDLHEVQNWLPFTRNRLGLHPVTIPADSLSLSLISQSEGRHRRDQEDGSCQLLLTNGEVKLTCCADCSSNFDEEARNLRTNGGNSNEPTLSSQLPPWLKDESRRLLLSFPLSLDSCDEFKKLTVPFYDAFDSRTVTRSDNSARNGIHTVIQHTDKLEYQYWKEP</sequence>
<dbReference type="InterPro" id="IPR036628">
    <property type="entry name" value="Clp_N_dom_sf"/>
</dbReference>
<dbReference type="PANTHER" id="PTHR43572">
    <property type="entry name" value="CHAPERONE PROTEIN CLPD, CHLOROPLASTIC"/>
    <property type="match status" value="1"/>
</dbReference>
<reference evidence="3" key="1">
    <citation type="submission" date="2020-06" db="EMBL/GenBank/DDBJ databases">
        <authorList>
            <person name="Li T."/>
            <person name="Hu X."/>
            <person name="Zhang T."/>
            <person name="Song X."/>
            <person name="Zhang H."/>
            <person name="Dai N."/>
            <person name="Sheng W."/>
            <person name="Hou X."/>
            <person name="Wei L."/>
        </authorList>
    </citation>
    <scope>NUCLEOTIDE SEQUENCE</scope>
    <source>
        <strain evidence="3">KEN1</strain>
        <tissue evidence="3">Leaf</tissue>
    </source>
</reference>
<dbReference type="InterPro" id="IPR051650">
    <property type="entry name" value="SL_signaling_regulator"/>
</dbReference>
<dbReference type="SUPFAM" id="SSF81923">
    <property type="entry name" value="Double Clp-N motif"/>
    <property type="match status" value="1"/>
</dbReference>
<evidence type="ECO:0000313" key="3">
    <source>
        <dbReference type="EMBL" id="KAL0410201.1"/>
    </source>
</evidence>
<protein>
    <submittedName>
        <fullName evidence="3">Protein SMAX1-LIKE 3</fullName>
    </submittedName>
</protein>
<dbReference type="Gene3D" id="1.10.1780.10">
    <property type="entry name" value="Clp, N-terminal domain"/>
    <property type="match status" value="1"/>
</dbReference>
<dbReference type="PROSITE" id="PS51903">
    <property type="entry name" value="CLP_R"/>
    <property type="match status" value="1"/>
</dbReference>
<comment type="caution">
    <text evidence="3">The sequence shown here is derived from an EMBL/GenBank/DDBJ whole genome shotgun (WGS) entry which is preliminary data.</text>
</comment>
<gene>
    <name evidence="3" type="ORF">Slati_3609800</name>
</gene>
<keyword evidence="1" id="KW-0677">Repeat</keyword>
<evidence type="ECO:0000259" key="2">
    <source>
        <dbReference type="PROSITE" id="PS51903"/>
    </source>
</evidence>
<dbReference type="EMBL" id="JACGWN010000013">
    <property type="protein sequence ID" value="KAL0410201.1"/>
    <property type="molecule type" value="Genomic_DNA"/>
</dbReference>
<dbReference type="InterPro" id="IPR004176">
    <property type="entry name" value="Clp_R_N"/>
</dbReference>
<evidence type="ECO:0000256" key="1">
    <source>
        <dbReference type="PROSITE-ProRule" id="PRU01251"/>
    </source>
</evidence>
<name>A0AAW2U3E2_9LAMI</name>
<feature type="domain" description="Clp R" evidence="2">
    <location>
        <begin position="9"/>
        <end position="169"/>
    </location>
</feature>